<keyword evidence="9" id="KW-0012">Acyltransferase</keyword>
<evidence type="ECO:0000256" key="2">
    <source>
        <dbReference type="ARBA" id="ARBA00007400"/>
    </source>
</evidence>
<evidence type="ECO:0000256" key="6">
    <source>
        <dbReference type="ARBA" id="ARBA00023136"/>
    </source>
</evidence>
<feature type="transmembrane region" description="Helical" evidence="7">
    <location>
        <begin position="104"/>
        <end position="125"/>
    </location>
</feature>
<dbReference type="GO" id="GO:0016413">
    <property type="term" value="F:O-acetyltransferase activity"/>
    <property type="evidence" value="ECO:0007669"/>
    <property type="project" value="TreeGrafter"/>
</dbReference>
<evidence type="ECO:0000259" key="8">
    <source>
        <dbReference type="Pfam" id="PF01757"/>
    </source>
</evidence>
<dbReference type="GO" id="GO:0009246">
    <property type="term" value="P:enterobacterial common antigen biosynthetic process"/>
    <property type="evidence" value="ECO:0007669"/>
    <property type="project" value="TreeGrafter"/>
</dbReference>
<proteinExistence type="inferred from homology"/>
<keyword evidence="9" id="KW-0808">Transferase</keyword>
<comment type="similarity">
    <text evidence="2">Belongs to the acyltransferase 3 family.</text>
</comment>
<feature type="transmembrane region" description="Helical" evidence="7">
    <location>
        <begin position="210"/>
        <end position="228"/>
    </location>
</feature>
<gene>
    <name evidence="9" type="ORF">H4O24_07525</name>
</gene>
<dbReference type="PANTHER" id="PTHR40074:SF2">
    <property type="entry name" value="O-ACETYLTRANSFERASE WECH"/>
    <property type="match status" value="1"/>
</dbReference>
<feature type="transmembrane region" description="Helical" evidence="7">
    <location>
        <begin position="261"/>
        <end position="280"/>
    </location>
</feature>
<evidence type="ECO:0000256" key="3">
    <source>
        <dbReference type="ARBA" id="ARBA00022475"/>
    </source>
</evidence>
<dbReference type="EMBL" id="CP060052">
    <property type="protein sequence ID" value="QNE06428.1"/>
    <property type="molecule type" value="Genomic_DNA"/>
</dbReference>
<comment type="subcellular location">
    <subcellularLocation>
        <location evidence="1">Cell membrane</location>
        <topology evidence="1">Multi-pass membrane protein</topology>
    </subcellularLocation>
</comment>
<reference evidence="9 10" key="1">
    <citation type="submission" date="2020-08" db="EMBL/GenBank/DDBJ databases">
        <authorList>
            <person name="Liu G."/>
            <person name="Sun C."/>
        </authorList>
    </citation>
    <scope>NUCLEOTIDE SEQUENCE [LARGE SCALE GENOMIC DNA]</scope>
    <source>
        <strain evidence="9 10">OT19</strain>
    </source>
</reference>
<dbReference type="InterPro" id="IPR002656">
    <property type="entry name" value="Acyl_transf_3_dom"/>
</dbReference>
<dbReference type="Pfam" id="PF01757">
    <property type="entry name" value="Acyl_transf_3"/>
    <property type="match status" value="1"/>
</dbReference>
<accession>A0A7G6VXG3</accession>
<dbReference type="RefSeq" id="WP_185885421.1">
    <property type="nucleotide sequence ID" value="NZ_CP060052.1"/>
</dbReference>
<evidence type="ECO:0000313" key="10">
    <source>
        <dbReference type="Proteomes" id="UP000515297"/>
    </source>
</evidence>
<feature type="transmembrane region" description="Helical" evidence="7">
    <location>
        <begin position="326"/>
        <end position="347"/>
    </location>
</feature>
<keyword evidence="6 7" id="KW-0472">Membrane</keyword>
<name>A0A7G6VXG3_9SPHN</name>
<evidence type="ECO:0000256" key="7">
    <source>
        <dbReference type="SAM" id="Phobius"/>
    </source>
</evidence>
<keyword evidence="4 7" id="KW-0812">Transmembrane</keyword>
<feature type="transmembrane region" description="Helical" evidence="7">
    <location>
        <begin position="182"/>
        <end position="198"/>
    </location>
</feature>
<sequence>MSVSAIAGLYRDAHLTGKAGPSLPAAGSQRRQRLEFIDLLRAMAIIIVVATHMRDPFPPGGLIKSEPFGLLFRHINLIFIFVSGFLFQYLLGRFSYGSYLRTKLRNVGLPYLVMSLPALAIYLAGLKEPAPHVSAAAEYGALGQLGVMLVTGSHLAPFWFIPMMAIFYFVAPVLARMDRVPVFYWSILPLLAVSMVVGRSAADDNPAQNFLFYLPVYLIGMVMSHFAGRLTKVPALGWLAMMLCIFLPFWGPAAGDPFHDNFLFVTKIAFCIGLTGMLALHVRKTPRWLRYVGDISFGIFFVHYYAIALVSLLVERQFFGGRLAGITLYLLSTAVVFGLSVLAVAVIRRLSGTHSRQIVGA</sequence>
<feature type="domain" description="Acyltransferase 3" evidence="8">
    <location>
        <begin position="35"/>
        <end position="343"/>
    </location>
</feature>
<evidence type="ECO:0000256" key="1">
    <source>
        <dbReference type="ARBA" id="ARBA00004651"/>
    </source>
</evidence>
<keyword evidence="3" id="KW-1003">Cell membrane</keyword>
<dbReference type="AlphaFoldDB" id="A0A7G6VXG3"/>
<feature type="transmembrane region" description="Helical" evidence="7">
    <location>
        <begin position="292"/>
        <end position="314"/>
    </location>
</feature>
<feature type="transmembrane region" description="Helical" evidence="7">
    <location>
        <begin position="36"/>
        <end position="54"/>
    </location>
</feature>
<evidence type="ECO:0000256" key="5">
    <source>
        <dbReference type="ARBA" id="ARBA00022989"/>
    </source>
</evidence>
<dbReference type="Proteomes" id="UP000515297">
    <property type="component" value="Chromosome"/>
</dbReference>
<evidence type="ECO:0000256" key="4">
    <source>
        <dbReference type="ARBA" id="ARBA00022692"/>
    </source>
</evidence>
<feature type="transmembrane region" description="Helical" evidence="7">
    <location>
        <begin position="74"/>
        <end position="92"/>
    </location>
</feature>
<dbReference type="PANTHER" id="PTHR40074">
    <property type="entry name" value="O-ACETYLTRANSFERASE WECH"/>
    <property type="match status" value="1"/>
</dbReference>
<feature type="transmembrane region" description="Helical" evidence="7">
    <location>
        <begin position="145"/>
        <end position="170"/>
    </location>
</feature>
<evidence type="ECO:0000313" key="9">
    <source>
        <dbReference type="EMBL" id="QNE06428.1"/>
    </source>
</evidence>
<feature type="transmembrane region" description="Helical" evidence="7">
    <location>
        <begin position="235"/>
        <end position="255"/>
    </location>
</feature>
<protein>
    <submittedName>
        <fullName evidence="9">Acyltransferase</fullName>
    </submittedName>
</protein>
<organism evidence="9 10">
    <name type="scientific">Croceicoccus marinus</name>
    <dbReference type="NCBI Taxonomy" id="450378"/>
    <lineage>
        <taxon>Bacteria</taxon>
        <taxon>Pseudomonadati</taxon>
        <taxon>Pseudomonadota</taxon>
        <taxon>Alphaproteobacteria</taxon>
        <taxon>Sphingomonadales</taxon>
        <taxon>Erythrobacteraceae</taxon>
        <taxon>Croceicoccus</taxon>
    </lineage>
</organism>
<keyword evidence="5 7" id="KW-1133">Transmembrane helix</keyword>
<dbReference type="GO" id="GO:0005886">
    <property type="term" value="C:plasma membrane"/>
    <property type="evidence" value="ECO:0007669"/>
    <property type="project" value="UniProtKB-SubCell"/>
</dbReference>